<evidence type="ECO:0000313" key="8">
    <source>
        <dbReference type="EMBL" id="ANC29907.1"/>
    </source>
</evidence>
<dbReference type="InterPro" id="IPR011009">
    <property type="entry name" value="Kinase-like_dom_sf"/>
</dbReference>
<keyword evidence="1 8" id="KW-0808">Transferase</keyword>
<feature type="region of interest" description="Disordered" evidence="5">
    <location>
        <begin position="367"/>
        <end position="388"/>
    </location>
</feature>
<evidence type="ECO:0000256" key="6">
    <source>
        <dbReference type="SAM" id="Phobius"/>
    </source>
</evidence>
<keyword evidence="9" id="KW-1185">Reference proteome</keyword>
<sequence>MVSDLTPAGAEEPGGHVVLGGTYVLGEIVGTGGTYTVYETTRLQRPGTDEAPEATDEPPVVEPPLLVKVLHPHLIDDDHARASLAREVAASEQLDHPGVSKVLDSGEDEVAGATVPWIVTRRLPGTLLSEVAAGDGLPWPDALAVVAGLLEALTAVHAAGLVHRDVGPRNVVVDRRDDGTWSVGLLDLGLTAPAGGDGDGEQVNGSAAYMSPEQAQGRPLDARSDLYSVGALAYFALTGHAPYVRPTPADVLRAHVEAPVPAPSARRAAVPVAVDRFVARAMAKNPVRRFASADAMGSSLAGLLGASWLPAAVQTAGDATQALDQVDDPDRTAVVGVGAAAAAATAALVDDQAEMGRTRQLGPVVADLPDEAGADPGEDPGAPEDEDRRGFFARPWGIALLVVLGLLVVGGLAFALWPRDDATEAPAPAVSSSPSPSPSRSSSPTPTSAPVQPDEPESRPTPTPTPSRTPSASPTPSATPTPSQEPSSAPEPTATQTEDPDPTPEPEPTETETTEPEPEPEPTETETTEPEPEPTEAAPSDPAPAPSGDAAVGDPSPAP</sequence>
<dbReference type="KEGG" id="ido:I598_0319"/>
<feature type="compositionally biased region" description="Low complexity" evidence="5">
    <location>
        <begin position="425"/>
        <end position="451"/>
    </location>
</feature>
<feature type="transmembrane region" description="Helical" evidence="6">
    <location>
        <begin position="396"/>
        <end position="417"/>
    </location>
</feature>
<organism evidence="8 9">
    <name type="scientific">Isoptericola dokdonensis DS-3</name>
    <dbReference type="NCBI Taxonomy" id="1300344"/>
    <lineage>
        <taxon>Bacteria</taxon>
        <taxon>Bacillati</taxon>
        <taxon>Actinomycetota</taxon>
        <taxon>Actinomycetes</taxon>
        <taxon>Micrococcales</taxon>
        <taxon>Promicromonosporaceae</taxon>
        <taxon>Isoptericola</taxon>
    </lineage>
</organism>
<keyword evidence="6" id="KW-0812">Transmembrane</keyword>
<protein>
    <submittedName>
        <fullName evidence="8">Serine/threonine-protein kinase PknB</fullName>
        <ecNumber evidence="8">2.7.11.1</ecNumber>
    </submittedName>
</protein>
<dbReference type="InterPro" id="IPR000719">
    <property type="entry name" value="Prot_kinase_dom"/>
</dbReference>
<dbReference type="PROSITE" id="PS50011">
    <property type="entry name" value="PROTEIN_KINASE_DOM"/>
    <property type="match status" value="1"/>
</dbReference>
<dbReference type="EMBL" id="CP014209">
    <property type="protein sequence ID" value="ANC29907.1"/>
    <property type="molecule type" value="Genomic_DNA"/>
</dbReference>
<keyword evidence="4" id="KW-0067">ATP-binding</keyword>
<dbReference type="Gene3D" id="3.30.200.20">
    <property type="entry name" value="Phosphorylase Kinase, domain 1"/>
    <property type="match status" value="1"/>
</dbReference>
<keyword evidence="6" id="KW-0472">Membrane</keyword>
<accession>A0A168EDA5</accession>
<dbReference type="AlphaFoldDB" id="A0A168EDA5"/>
<name>A0A168EDA5_9MICO</name>
<reference evidence="8 9" key="1">
    <citation type="submission" date="2016-01" db="EMBL/GenBank/DDBJ databases">
        <title>Complete genome sequence of a soil Actinobacterium, Isoptericola dokdonensis DS-3.</title>
        <authorList>
            <person name="Kwon S.-K."/>
            <person name="Kim J.F."/>
        </authorList>
    </citation>
    <scope>NUCLEOTIDE SEQUENCE [LARGE SCALE GENOMIC DNA]</scope>
    <source>
        <strain evidence="8 9">DS-3</strain>
    </source>
</reference>
<feature type="compositionally biased region" description="Acidic residues" evidence="5">
    <location>
        <begin position="498"/>
        <end position="534"/>
    </location>
</feature>
<dbReference type="PANTHER" id="PTHR43289:SF34">
    <property type="entry name" value="SERINE_THREONINE-PROTEIN KINASE YBDM-RELATED"/>
    <property type="match status" value="1"/>
</dbReference>
<evidence type="ECO:0000256" key="1">
    <source>
        <dbReference type="ARBA" id="ARBA00022679"/>
    </source>
</evidence>
<feature type="compositionally biased region" description="Low complexity" evidence="5">
    <location>
        <begin position="468"/>
        <end position="497"/>
    </location>
</feature>
<proteinExistence type="predicted"/>
<dbReference type="Gene3D" id="1.10.510.10">
    <property type="entry name" value="Transferase(Phosphotransferase) domain 1"/>
    <property type="match status" value="1"/>
</dbReference>
<keyword evidence="2" id="KW-0547">Nucleotide-binding</keyword>
<keyword evidence="3 8" id="KW-0418">Kinase</keyword>
<keyword evidence="6" id="KW-1133">Transmembrane helix</keyword>
<dbReference type="SMART" id="SM00220">
    <property type="entry name" value="S_TKc"/>
    <property type="match status" value="1"/>
</dbReference>
<gene>
    <name evidence="8" type="primary">pknB_1</name>
    <name evidence="8" type="ORF">I598_0319</name>
</gene>
<dbReference type="STRING" id="1300344.I598_0319"/>
<evidence type="ECO:0000256" key="4">
    <source>
        <dbReference type="ARBA" id="ARBA00022840"/>
    </source>
</evidence>
<dbReference type="Pfam" id="PF00069">
    <property type="entry name" value="Pkinase"/>
    <property type="match status" value="1"/>
</dbReference>
<dbReference type="GO" id="GO:0005524">
    <property type="term" value="F:ATP binding"/>
    <property type="evidence" value="ECO:0007669"/>
    <property type="project" value="UniProtKB-KW"/>
</dbReference>
<evidence type="ECO:0000256" key="5">
    <source>
        <dbReference type="SAM" id="MobiDB-lite"/>
    </source>
</evidence>
<dbReference type="SUPFAM" id="SSF56112">
    <property type="entry name" value="Protein kinase-like (PK-like)"/>
    <property type="match status" value="1"/>
</dbReference>
<dbReference type="CDD" id="cd14014">
    <property type="entry name" value="STKc_PknB_like"/>
    <property type="match status" value="1"/>
</dbReference>
<evidence type="ECO:0000256" key="2">
    <source>
        <dbReference type="ARBA" id="ARBA00022741"/>
    </source>
</evidence>
<dbReference type="OrthoDB" id="9762169at2"/>
<dbReference type="Proteomes" id="UP000076794">
    <property type="component" value="Chromosome"/>
</dbReference>
<evidence type="ECO:0000256" key="3">
    <source>
        <dbReference type="ARBA" id="ARBA00022777"/>
    </source>
</evidence>
<dbReference type="PATRIC" id="fig|1300344.3.peg.318"/>
<feature type="domain" description="Protein kinase" evidence="7">
    <location>
        <begin position="23"/>
        <end position="309"/>
    </location>
</feature>
<evidence type="ECO:0000259" key="7">
    <source>
        <dbReference type="PROSITE" id="PS50011"/>
    </source>
</evidence>
<dbReference type="GO" id="GO:0004674">
    <property type="term" value="F:protein serine/threonine kinase activity"/>
    <property type="evidence" value="ECO:0007669"/>
    <property type="project" value="UniProtKB-EC"/>
</dbReference>
<feature type="compositionally biased region" description="Acidic residues" evidence="5">
    <location>
        <begin position="368"/>
        <end position="385"/>
    </location>
</feature>
<dbReference type="PANTHER" id="PTHR43289">
    <property type="entry name" value="MITOGEN-ACTIVATED PROTEIN KINASE KINASE KINASE 20-RELATED"/>
    <property type="match status" value="1"/>
</dbReference>
<evidence type="ECO:0000313" key="9">
    <source>
        <dbReference type="Proteomes" id="UP000076794"/>
    </source>
</evidence>
<feature type="region of interest" description="Disordered" evidence="5">
    <location>
        <begin position="424"/>
        <end position="559"/>
    </location>
</feature>
<dbReference type="EC" id="2.7.11.1" evidence="8"/>